<feature type="transmembrane region" description="Helical" evidence="1">
    <location>
        <begin position="146"/>
        <end position="164"/>
    </location>
</feature>
<dbReference type="OrthoDB" id="4955088at2"/>
<sequence length="204" mass="20971">MAEETPAANATPTMRGREVGAQIAGVFGTVFVWVNSGETLPVVRIPLVVIALCALAAIIVLSVRSYRSKGTGHSDVAGAGGGQGVRPPFGWGYWVVVAIEAIALFGGSRLLTAWGHPELGVAWVAFVVGTHFFALAPIFRLARFHVLGAIVTALGISGFVLWLVGATFAIALVSGVASGFALLAFGLGAFASHGAVRATGEPQF</sequence>
<keyword evidence="1" id="KW-1133">Transmembrane helix</keyword>
<proteinExistence type="predicted"/>
<dbReference type="EMBL" id="PDJE01000001">
    <property type="protein sequence ID" value="PFG29667.1"/>
    <property type="molecule type" value="Genomic_DNA"/>
</dbReference>
<feature type="transmembrane region" description="Helical" evidence="1">
    <location>
        <begin position="91"/>
        <end position="114"/>
    </location>
</feature>
<gene>
    <name evidence="2" type="ORF">ATJ78_0580</name>
</gene>
<dbReference type="RefSeq" id="WP_098406217.1">
    <property type="nucleotide sequence ID" value="NZ_PDJE01000001.1"/>
</dbReference>
<feature type="transmembrane region" description="Helical" evidence="1">
    <location>
        <begin position="42"/>
        <end position="63"/>
    </location>
</feature>
<protein>
    <submittedName>
        <fullName evidence="2">Uncharacterized protein</fullName>
    </submittedName>
</protein>
<name>A0A2A9DSA5_9MICO</name>
<feature type="transmembrane region" description="Helical" evidence="1">
    <location>
        <begin position="120"/>
        <end position="139"/>
    </location>
</feature>
<evidence type="ECO:0000313" key="2">
    <source>
        <dbReference type="EMBL" id="PFG29667.1"/>
    </source>
</evidence>
<keyword evidence="3" id="KW-1185">Reference proteome</keyword>
<keyword evidence="1" id="KW-0812">Transmembrane</keyword>
<evidence type="ECO:0000256" key="1">
    <source>
        <dbReference type="SAM" id="Phobius"/>
    </source>
</evidence>
<comment type="caution">
    <text evidence="2">The sequence shown here is derived from an EMBL/GenBank/DDBJ whole genome shotgun (WGS) entry which is preliminary data.</text>
</comment>
<keyword evidence="1" id="KW-0472">Membrane</keyword>
<feature type="transmembrane region" description="Helical" evidence="1">
    <location>
        <begin position="19"/>
        <end position="36"/>
    </location>
</feature>
<dbReference type="AlphaFoldDB" id="A0A2A9DSA5"/>
<evidence type="ECO:0000313" key="3">
    <source>
        <dbReference type="Proteomes" id="UP000221369"/>
    </source>
</evidence>
<dbReference type="Proteomes" id="UP000221369">
    <property type="component" value="Unassembled WGS sequence"/>
</dbReference>
<feature type="transmembrane region" description="Helical" evidence="1">
    <location>
        <begin position="170"/>
        <end position="191"/>
    </location>
</feature>
<accession>A0A2A9DSA5</accession>
<organism evidence="2 3">
    <name type="scientific">Paramicrobacterium agarici</name>
    <dbReference type="NCBI Taxonomy" id="630514"/>
    <lineage>
        <taxon>Bacteria</taxon>
        <taxon>Bacillati</taxon>
        <taxon>Actinomycetota</taxon>
        <taxon>Actinomycetes</taxon>
        <taxon>Micrococcales</taxon>
        <taxon>Microbacteriaceae</taxon>
        <taxon>Paramicrobacterium</taxon>
    </lineage>
</organism>
<reference evidence="2 3" key="1">
    <citation type="submission" date="2017-10" db="EMBL/GenBank/DDBJ databases">
        <title>Sequencing the genomes of 1000 actinobacteria strains.</title>
        <authorList>
            <person name="Klenk H.-P."/>
        </authorList>
    </citation>
    <scope>NUCLEOTIDE SEQUENCE [LARGE SCALE GENOMIC DNA]</scope>
    <source>
        <strain evidence="2 3">DSM 21798</strain>
    </source>
</reference>